<feature type="transmembrane region" description="Helical" evidence="1">
    <location>
        <begin position="126"/>
        <end position="151"/>
    </location>
</feature>
<protein>
    <recommendedName>
        <fullName evidence="3">Isoprenylcysteine carboxyl methyltransferase</fullName>
    </recommendedName>
</protein>
<name>A0A3P3XHW7_9SPIR</name>
<evidence type="ECO:0008006" key="3">
    <source>
        <dbReference type="Google" id="ProtNLM"/>
    </source>
</evidence>
<feature type="transmembrane region" description="Helical" evidence="1">
    <location>
        <begin position="74"/>
        <end position="95"/>
    </location>
</feature>
<feature type="transmembrane region" description="Helical" evidence="1">
    <location>
        <begin position="44"/>
        <end position="62"/>
    </location>
</feature>
<dbReference type="AlphaFoldDB" id="A0A3P3XHW7"/>
<keyword evidence="1" id="KW-1133">Transmembrane helix</keyword>
<dbReference type="Gene3D" id="1.20.120.1630">
    <property type="match status" value="1"/>
</dbReference>
<keyword evidence="1" id="KW-0472">Membrane</keyword>
<reference evidence="2" key="1">
    <citation type="submission" date="2017-02" db="EMBL/GenBank/DDBJ databases">
        <authorList>
            <person name="Regsiter A."/>
            <person name="William W."/>
        </authorList>
    </citation>
    <scope>NUCLEOTIDE SEQUENCE</scope>
    <source>
        <strain evidence="2">Bib</strain>
    </source>
</reference>
<evidence type="ECO:0000313" key="2">
    <source>
        <dbReference type="EMBL" id="SLM12137.1"/>
    </source>
</evidence>
<sequence>MVSIIFIFCGFAVLMFAEWRYVHFSRKSQRALRGKTPGLLPGHTALQAAGYIAVAAGMLISLLHEGLALHIPPLVRTISLCIGLLGGALLVWTVFIEIPVGAKKHAVEPGCAYHYGSYGMCRHPGFWWFLIFTLGIALWKSDFYAFLLFFFENALNLLLILLQDKYTFIVQFRDYQEYQKKVPFLLPGPKQDG</sequence>
<keyword evidence="1" id="KW-0812">Transmembrane</keyword>
<evidence type="ECO:0000256" key="1">
    <source>
        <dbReference type="SAM" id="Phobius"/>
    </source>
</evidence>
<organism evidence="2">
    <name type="scientific">uncultured spirochete</name>
    <dbReference type="NCBI Taxonomy" id="156406"/>
    <lineage>
        <taxon>Bacteria</taxon>
        <taxon>Pseudomonadati</taxon>
        <taxon>Spirochaetota</taxon>
        <taxon>Spirochaetia</taxon>
        <taxon>Spirochaetales</taxon>
        <taxon>environmental samples</taxon>
    </lineage>
</organism>
<gene>
    <name evidence="2" type="ORF">SPIROBIBN47_210223</name>
</gene>
<accession>A0A3P3XHW7</accession>
<dbReference type="EMBL" id="FWDM01000014">
    <property type="protein sequence ID" value="SLM12137.1"/>
    <property type="molecule type" value="Genomic_DNA"/>
</dbReference>
<proteinExistence type="predicted"/>